<dbReference type="InterPro" id="IPR003594">
    <property type="entry name" value="HATPase_dom"/>
</dbReference>
<comment type="subcellular location">
    <subcellularLocation>
        <location evidence="2">Cell membrane</location>
    </subcellularLocation>
</comment>
<evidence type="ECO:0000256" key="10">
    <source>
        <dbReference type="ARBA" id="ARBA00023136"/>
    </source>
</evidence>
<dbReference type="SMART" id="SM00387">
    <property type="entry name" value="HATPase_c"/>
    <property type="match status" value="1"/>
</dbReference>
<keyword evidence="7 15" id="KW-0418">Kinase</keyword>
<dbReference type="EC" id="2.7.13.3" evidence="3"/>
<evidence type="ECO:0000256" key="6">
    <source>
        <dbReference type="ARBA" id="ARBA00022692"/>
    </source>
</evidence>
<keyword evidence="4" id="KW-0597">Phosphoprotein</keyword>
<dbReference type="PROSITE" id="PS50885">
    <property type="entry name" value="HAMP"/>
    <property type="match status" value="1"/>
</dbReference>
<dbReference type="CDD" id="cd00075">
    <property type="entry name" value="HATPase"/>
    <property type="match status" value="1"/>
</dbReference>
<evidence type="ECO:0000313" key="16">
    <source>
        <dbReference type="Proteomes" id="UP001183176"/>
    </source>
</evidence>
<feature type="domain" description="HAMP" evidence="14">
    <location>
        <begin position="216"/>
        <end position="276"/>
    </location>
</feature>
<dbReference type="PANTHER" id="PTHR45436:SF5">
    <property type="entry name" value="SENSOR HISTIDINE KINASE TRCS"/>
    <property type="match status" value="1"/>
</dbReference>
<dbReference type="PROSITE" id="PS50109">
    <property type="entry name" value="HIS_KIN"/>
    <property type="match status" value="1"/>
</dbReference>
<dbReference type="Pfam" id="PF00512">
    <property type="entry name" value="HisKA"/>
    <property type="match status" value="1"/>
</dbReference>
<dbReference type="Gene3D" id="1.10.287.130">
    <property type="match status" value="1"/>
</dbReference>
<evidence type="ECO:0000256" key="12">
    <source>
        <dbReference type="SAM" id="Phobius"/>
    </source>
</evidence>
<dbReference type="InterPro" id="IPR004358">
    <property type="entry name" value="Sig_transdc_His_kin-like_C"/>
</dbReference>
<feature type="domain" description="Histidine kinase" evidence="13">
    <location>
        <begin position="291"/>
        <end position="505"/>
    </location>
</feature>
<dbReference type="Pfam" id="PF00672">
    <property type="entry name" value="HAMP"/>
    <property type="match status" value="1"/>
</dbReference>
<evidence type="ECO:0000256" key="1">
    <source>
        <dbReference type="ARBA" id="ARBA00000085"/>
    </source>
</evidence>
<keyword evidence="5" id="KW-0808">Transferase</keyword>
<name>A0ABU2JAY8_9ACTN</name>
<evidence type="ECO:0000256" key="11">
    <source>
        <dbReference type="SAM" id="MobiDB-lite"/>
    </source>
</evidence>
<dbReference type="InterPro" id="IPR050428">
    <property type="entry name" value="TCS_sensor_his_kinase"/>
</dbReference>
<dbReference type="Gene3D" id="3.30.565.10">
    <property type="entry name" value="Histidine kinase-like ATPase, C-terminal domain"/>
    <property type="match status" value="1"/>
</dbReference>
<evidence type="ECO:0000313" key="15">
    <source>
        <dbReference type="EMBL" id="MDT0262154.1"/>
    </source>
</evidence>
<evidence type="ECO:0000259" key="14">
    <source>
        <dbReference type="PROSITE" id="PS50885"/>
    </source>
</evidence>
<evidence type="ECO:0000256" key="9">
    <source>
        <dbReference type="ARBA" id="ARBA00023012"/>
    </source>
</evidence>
<dbReference type="GO" id="GO:0016301">
    <property type="term" value="F:kinase activity"/>
    <property type="evidence" value="ECO:0007669"/>
    <property type="project" value="UniProtKB-KW"/>
</dbReference>
<dbReference type="SUPFAM" id="SSF55874">
    <property type="entry name" value="ATPase domain of HSP90 chaperone/DNA topoisomerase II/histidine kinase"/>
    <property type="match status" value="1"/>
</dbReference>
<dbReference type="PANTHER" id="PTHR45436">
    <property type="entry name" value="SENSOR HISTIDINE KINASE YKOH"/>
    <property type="match status" value="1"/>
</dbReference>
<dbReference type="InterPro" id="IPR003661">
    <property type="entry name" value="HisK_dim/P_dom"/>
</dbReference>
<feature type="region of interest" description="Disordered" evidence="11">
    <location>
        <begin position="68"/>
        <end position="108"/>
    </location>
</feature>
<comment type="catalytic activity">
    <reaction evidence="1">
        <text>ATP + protein L-histidine = ADP + protein N-phospho-L-histidine.</text>
        <dbReference type="EC" id="2.7.13.3"/>
    </reaction>
</comment>
<evidence type="ECO:0000256" key="7">
    <source>
        <dbReference type="ARBA" id="ARBA00022777"/>
    </source>
</evidence>
<keyword evidence="6 12" id="KW-0812">Transmembrane</keyword>
<dbReference type="CDD" id="cd06225">
    <property type="entry name" value="HAMP"/>
    <property type="match status" value="1"/>
</dbReference>
<dbReference type="EMBL" id="JAVREH010000014">
    <property type="protein sequence ID" value="MDT0262154.1"/>
    <property type="molecule type" value="Genomic_DNA"/>
</dbReference>
<keyword evidence="10 12" id="KW-0472">Membrane</keyword>
<keyword evidence="16" id="KW-1185">Reference proteome</keyword>
<evidence type="ECO:0000256" key="2">
    <source>
        <dbReference type="ARBA" id="ARBA00004236"/>
    </source>
</evidence>
<reference evidence="16" key="1">
    <citation type="submission" date="2023-07" db="EMBL/GenBank/DDBJ databases">
        <title>30 novel species of actinomycetes from the DSMZ collection.</title>
        <authorList>
            <person name="Nouioui I."/>
        </authorList>
    </citation>
    <scope>NUCLEOTIDE SEQUENCE [LARGE SCALE GENOMIC DNA]</scope>
    <source>
        <strain evidence="16">DSM 44399</strain>
    </source>
</reference>
<dbReference type="Proteomes" id="UP001183176">
    <property type="component" value="Unassembled WGS sequence"/>
</dbReference>
<dbReference type="SUPFAM" id="SSF47384">
    <property type="entry name" value="Homodimeric domain of signal transducing histidine kinase"/>
    <property type="match status" value="1"/>
</dbReference>
<dbReference type="CDD" id="cd00082">
    <property type="entry name" value="HisKA"/>
    <property type="match status" value="1"/>
</dbReference>
<dbReference type="InterPro" id="IPR003660">
    <property type="entry name" value="HAMP_dom"/>
</dbReference>
<dbReference type="PRINTS" id="PR00344">
    <property type="entry name" value="BCTRLSENSOR"/>
</dbReference>
<feature type="transmembrane region" description="Helical" evidence="12">
    <location>
        <begin position="192"/>
        <end position="215"/>
    </location>
</feature>
<evidence type="ECO:0000256" key="5">
    <source>
        <dbReference type="ARBA" id="ARBA00022679"/>
    </source>
</evidence>
<organism evidence="15 16">
    <name type="scientific">Jatrophihabitans lederbergiae</name>
    <dbReference type="NCBI Taxonomy" id="3075547"/>
    <lineage>
        <taxon>Bacteria</taxon>
        <taxon>Bacillati</taxon>
        <taxon>Actinomycetota</taxon>
        <taxon>Actinomycetes</taxon>
        <taxon>Jatrophihabitantales</taxon>
        <taxon>Jatrophihabitantaceae</taxon>
        <taxon>Jatrophihabitans</taxon>
    </lineage>
</organism>
<feature type="compositionally biased region" description="Polar residues" evidence="11">
    <location>
        <begin position="68"/>
        <end position="80"/>
    </location>
</feature>
<dbReference type="InterPro" id="IPR036890">
    <property type="entry name" value="HATPase_C_sf"/>
</dbReference>
<dbReference type="SMART" id="SM00388">
    <property type="entry name" value="HisKA"/>
    <property type="match status" value="1"/>
</dbReference>
<gene>
    <name evidence="15" type="ORF">RM423_12200</name>
</gene>
<dbReference type="Pfam" id="PF02518">
    <property type="entry name" value="HATPase_c"/>
    <property type="match status" value="1"/>
</dbReference>
<accession>A0ABU2JAY8</accession>
<evidence type="ECO:0000259" key="13">
    <source>
        <dbReference type="PROSITE" id="PS50109"/>
    </source>
</evidence>
<dbReference type="InterPro" id="IPR005467">
    <property type="entry name" value="His_kinase_dom"/>
</dbReference>
<protein>
    <recommendedName>
        <fullName evidence="3">histidine kinase</fullName>
        <ecNumber evidence="3">2.7.13.3</ecNumber>
    </recommendedName>
</protein>
<proteinExistence type="predicted"/>
<keyword evidence="8 12" id="KW-1133">Transmembrane helix</keyword>
<sequence length="522" mass="55161">MTASRWHALRLRRPDRKLRRRPQPLRDWTLRARLIASFLGLLVLLCVGIGSFTAIALQHSLTGQLDSQLRQAGGRSSNAYPGSGDPAHTLPAPGGGNRSFLLPPGNPPGSIGAQITGGTVVEAVMLDANADRTTLSSTADPALLSIPVDGKPRSIALPGLGEYRVLARTTPDGDTLVSGFSLKSVSSTLTNLTLVITGLTALGLVIAGLVGALIVRLALRPLRRVTATATRVADMPLDEGEVALAERVPAPNPHTEVGQVGVALNRMLENVNDALNARHRSETRVRQFVADASHELRTPLASIRGYAELTRRSREVAPPDIAHAMSRVESEAGRMTTLVEDLLLLARLDAGRPLEAAEVDLTRLAVDAISDAHAAGPDHSWQLDVPDDPLVMQGDGARLHQVLTNLLANARTHTPAGTQVRVSLSQQGDRAILAVRDDGPGISPTLMPDIFERFSRGEQSRSRTAGSTGLGLAIVAAVVAAHGGRIDVTSAPGNTVFTVTLPMHGNQQASPQTFESFAGQTA</sequence>
<comment type="caution">
    <text evidence="15">The sequence shown here is derived from an EMBL/GenBank/DDBJ whole genome shotgun (WGS) entry which is preliminary data.</text>
</comment>
<dbReference type="SMART" id="SM00304">
    <property type="entry name" value="HAMP"/>
    <property type="match status" value="1"/>
</dbReference>
<dbReference type="RefSeq" id="WP_311423305.1">
    <property type="nucleotide sequence ID" value="NZ_JAVREH010000014.1"/>
</dbReference>
<dbReference type="Gene3D" id="6.10.340.10">
    <property type="match status" value="1"/>
</dbReference>
<evidence type="ECO:0000256" key="4">
    <source>
        <dbReference type="ARBA" id="ARBA00022553"/>
    </source>
</evidence>
<keyword evidence="9" id="KW-0902">Two-component regulatory system</keyword>
<evidence type="ECO:0000256" key="8">
    <source>
        <dbReference type="ARBA" id="ARBA00022989"/>
    </source>
</evidence>
<dbReference type="InterPro" id="IPR036097">
    <property type="entry name" value="HisK_dim/P_sf"/>
</dbReference>
<evidence type="ECO:0000256" key="3">
    <source>
        <dbReference type="ARBA" id="ARBA00012438"/>
    </source>
</evidence>